<gene>
    <name evidence="5" type="ORF">D1164_00245</name>
</gene>
<evidence type="ECO:0000313" key="6">
    <source>
        <dbReference type="Proteomes" id="UP000266441"/>
    </source>
</evidence>
<keyword evidence="1 3" id="KW-0732">Signal</keyword>
<dbReference type="Gene3D" id="2.60.120.200">
    <property type="match status" value="3"/>
</dbReference>
<evidence type="ECO:0000313" key="5">
    <source>
        <dbReference type="EMBL" id="RIH66901.1"/>
    </source>
</evidence>
<dbReference type="GO" id="GO:0005975">
    <property type="term" value="P:carbohydrate metabolic process"/>
    <property type="evidence" value="ECO:0007669"/>
    <property type="project" value="UniProtKB-ARBA"/>
</dbReference>
<keyword evidence="6" id="KW-1185">Reference proteome</keyword>
<protein>
    <submittedName>
        <fullName evidence="5">T9SS C-terminal target domain-containing protein</fullName>
    </submittedName>
</protein>
<dbReference type="SMART" id="SM00560">
    <property type="entry name" value="LamGL"/>
    <property type="match status" value="3"/>
</dbReference>
<dbReference type="InterPro" id="IPR013320">
    <property type="entry name" value="ConA-like_dom_sf"/>
</dbReference>
<dbReference type="NCBIfam" id="TIGR04183">
    <property type="entry name" value="Por_Secre_tail"/>
    <property type="match status" value="1"/>
</dbReference>
<dbReference type="AlphaFoldDB" id="A0A399D8V6"/>
<dbReference type="Pfam" id="PF13385">
    <property type="entry name" value="Laminin_G_3"/>
    <property type="match status" value="3"/>
</dbReference>
<feature type="chain" id="PRO_5017222875" evidence="3">
    <location>
        <begin position="21"/>
        <end position="821"/>
    </location>
</feature>
<dbReference type="OrthoDB" id="1037816at2"/>
<dbReference type="SUPFAM" id="SSF49899">
    <property type="entry name" value="Concanavalin A-like lectins/glucanases"/>
    <property type="match status" value="3"/>
</dbReference>
<proteinExistence type="predicted"/>
<feature type="domain" description="LamG-like jellyroll fold" evidence="4">
    <location>
        <begin position="322"/>
        <end position="482"/>
    </location>
</feature>
<dbReference type="RefSeq" id="WP_119347927.1">
    <property type="nucleotide sequence ID" value="NZ_QWET01000001.1"/>
</dbReference>
<feature type="signal peptide" evidence="3">
    <location>
        <begin position="1"/>
        <end position="20"/>
    </location>
</feature>
<accession>A0A399D8V6</accession>
<reference evidence="5 6" key="1">
    <citation type="journal article" date="2015" name="Int. J. Syst. Evol. Microbiol.">
        <title>Mariniphaga sediminis sp. nov., isolated from coastal sediment.</title>
        <authorList>
            <person name="Wang F.Q."/>
            <person name="Shen Q.Y."/>
            <person name="Chen G.J."/>
            <person name="Du Z.J."/>
        </authorList>
    </citation>
    <scope>NUCLEOTIDE SEQUENCE [LARGE SCALE GENOMIC DNA]</scope>
    <source>
        <strain evidence="5 6">SY21</strain>
    </source>
</reference>
<dbReference type="EMBL" id="QWET01000001">
    <property type="protein sequence ID" value="RIH66901.1"/>
    <property type="molecule type" value="Genomic_DNA"/>
</dbReference>
<evidence type="ECO:0000256" key="3">
    <source>
        <dbReference type="SAM" id="SignalP"/>
    </source>
</evidence>
<evidence type="ECO:0000259" key="4">
    <source>
        <dbReference type="SMART" id="SM00560"/>
    </source>
</evidence>
<comment type="caution">
    <text evidence="5">The sequence shown here is derived from an EMBL/GenBank/DDBJ whole genome shotgun (WGS) entry which is preliminary data.</text>
</comment>
<keyword evidence="2" id="KW-1015">Disulfide bond</keyword>
<feature type="domain" description="LamG-like jellyroll fold" evidence="4">
    <location>
        <begin position="559"/>
        <end position="719"/>
    </location>
</feature>
<dbReference type="Proteomes" id="UP000266441">
    <property type="component" value="Unassembled WGS sequence"/>
</dbReference>
<evidence type="ECO:0000256" key="1">
    <source>
        <dbReference type="ARBA" id="ARBA00022729"/>
    </source>
</evidence>
<dbReference type="GO" id="GO:0004553">
    <property type="term" value="F:hydrolase activity, hydrolyzing O-glycosyl compounds"/>
    <property type="evidence" value="ECO:0007669"/>
    <property type="project" value="UniProtKB-ARBA"/>
</dbReference>
<feature type="domain" description="LamG-like jellyroll fold" evidence="4">
    <location>
        <begin position="85"/>
        <end position="245"/>
    </location>
</feature>
<name>A0A399D8V6_9BACT</name>
<evidence type="ECO:0000256" key="2">
    <source>
        <dbReference type="ARBA" id="ARBA00023157"/>
    </source>
</evidence>
<sequence length="821" mass="89129">MKRKVYFLLAGVFMAMLSFAQGPVVYLPLDNDLSDASGNGNDATDAGVIATSFVNDAERGMVAFFDTASHATLPLVDALKFGAGQDFSFAMWMKINRIGGDPVIIGNKDWGSGQNKGFCMYSKNADVVGSPNCGINFGDGKTAVGGSNERVYWTAFENGAPDCVDDNWHFVAVSFDRDDTIRVWIDGEQQYSNAALSLMPGMAWDDDNNYPFTIMEDGTGTYNEGAGLKGYIDELRVWNRVITDADVQEIYESSSAGEGPVVYLPLDNDLTDASGNGNDATDAGVIATSFVNDPQRGMVAFFDTASHATLPLVDALKFGAGQDFSFAMWMKINRIGGDPVIIGNKDWGSGQNKGFCMYSKNADVVGSPNCGINFGDGKTAVGGSNERVYWTAFENGAPDCVDDNWHFVAVSFDRDDTIRVWIDGEQQYSNAALSLMPGMAWDDDNNYPFTIMEDGTGSYNEGAGLKGYIDELRVWNRVITDTDVQEIYEPLSVGDGPVVYLPLDNDLSDASGNGNDATDAGAIATSFVNDPQRGMVAFFDTASHATLPLVDALKFGAGQDFSFAMWMKINRVGGDPVIIGNKDWGSGQNKGFCMYSKNADVVGSPNCGINFGDGKTAVGGSNERVYWTAFENGAPDCVDDNWHFVAVSFDRDDTIRVWIDGEQQYSNAALSLMPGMAWDDDNNYPFTIMEDGTGTYNEGAGLKGYIDELRVWNRVITDTDIQQIYSPITSIYQRPSVSLSSVVYPNPANSEVNLKFNSKKSGTAQISIYNSAGMLQKGFSYSTVSGQNIATFDVRGWRTGIYLVRVASESNSETVRLVVTE</sequence>
<dbReference type="InterPro" id="IPR006558">
    <property type="entry name" value="LamG-like"/>
</dbReference>
<dbReference type="Pfam" id="PF18962">
    <property type="entry name" value="Por_Secre_tail"/>
    <property type="match status" value="1"/>
</dbReference>
<organism evidence="5 6">
    <name type="scientific">Mariniphaga sediminis</name>
    <dbReference type="NCBI Taxonomy" id="1628158"/>
    <lineage>
        <taxon>Bacteria</taxon>
        <taxon>Pseudomonadati</taxon>
        <taxon>Bacteroidota</taxon>
        <taxon>Bacteroidia</taxon>
        <taxon>Marinilabiliales</taxon>
        <taxon>Prolixibacteraceae</taxon>
        <taxon>Mariniphaga</taxon>
    </lineage>
</organism>
<dbReference type="InterPro" id="IPR026444">
    <property type="entry name" value="Secre_tail"/>
</dbReference>